<keyword evidence="5" id="KW-0752">Steroid biosynthesis</keyword>
<comment type="similarity">
    <text evidence="2">Belongs to the EBP family.</text>
</comment>
<keyword evidence="17" id="KW-1185">Reference proteome</keyword>
<evidence type="ECO:0000256" key="8">
    <source>
        <dbReference type="ARBA" id="ARBA00023098"/>
    </source>
</evidence>
<keyword evidence="11" id="KW-0753">Steroid metabolism</keyword>
<protein>
    <submittedName>
        <fullName evidence="16">EBP domain protein</fullName>
    </submittedName>
</protein>
<dbReference type="Proteomes" id="UP000799302">
    <property type="component" value="Unassembled WGS sequence"/>
</dbReference>
<evidence type="ECO:0000256" key="14">
    <source>
        <dbReference type="SAM" id="Phobius"/>
    </source>
</evidence>
<evidence type="ECO:0000259" key="15">
    <source>
        <dbReference type="PROSITE" id="PS51751"/>
    </source>
</evidence>
<feature type="domain" description="EXPERA" evidence="15">
    <location>
        <begin position="55"/>
        <end position="201"/>
    </location>
</feature>
<accession>A0A6A6U1A2</accession>
<evidence type="ECO:0000256" key="9">
    <source>
        <dbReference type="ARBA" id="ARBA00023136"/>
    </source>
</evidence>
<dbReference type="InterPro" id="IPR033118">
    <property type="entry name" value="EXPERA"/>
</dbReference>
<evidence type="ECO:0000256" key="13">
    <source>
        <dbReference type="PROSITE-ProRule" id="PRU01087"/>
    </source>
</evidence>
<evidence type="ECO:0000256" key="5">
    <source>
        <dbReference type="ARBA" id="ARBA00022955"/>
    </source>
</evidence>
<dbReference type="PANTHER" id="PTHR14207:SF0">
    <property type="entry name" value="3-BETA-HYDROXYSTEROID-DELTA(8),DELTA(7)-ISOMERASE"/>
    <property type="match status" value="1"/>
</dbReference>
<evidence type="ECO:0000256" key="11">
    <source>
        <dbReference type="ARBA" id="ARBA00023221"/>
    </source>
</evidence>
<keyword evidence="4 13" id="KW-0812">Transmembrane</keyword>
<organism evidence="16 17">
    <name type="scientific">Microthyrium microscopicum</name>
    <dbReference type="NCBI Taxonomy" id="703497"/>
    <lineage>
        <taxon>Eukaryota</taxon>
        <taxon>Fungi</taxon>
        <taxon>Dikarya</taxon>
        <taxon>Ascomycota</taxon>
        <taxon>Pezizomycotina</taxon>
        <taxon>Dothideomycetes</taxon>
        <taxon>Dothideomycetes incertae sedis</taxon>
        <taxon>Microthyriales</taxon>
        <taxon>Microthyriaceae</taxon>
        <taxon>Microthyrium</taxon>
    </lineage>
</organism>
<evidence type="ECO:0000256" key="10">
    <source>
        <dbReference type="ARBA" id="ARBA00023166"/>
    </source>
</evidence>
<dbReference type="EMBL" id="MU004240">
    <property type="protein sequence ID" value="KAF2665690.1"/>
    <property type="molecule type" value="Genomic_DNA"/>
</dbReference>
<gene>
    <name evidence="16" type="ORF">BT63DRAFT_459268</name>
</gene>
<dbReference type="GO" id="GO:0016126">
    <property type="term" value="P:sterol biosynthetic process"/>
    <property type="evidence" value="ECO:0007669"/>
    <property type="project" value="UniProtKB-KW"/>
</dbReference>
<reference evidence="16" key="1">
    <citation type="journal article" date="2020" name="Stud. Mycol.">
        <title>101 Dothideomycetes genomes: a test case for predicting lifestyles and emergence of pathogens.</title>
        <authorList>
            <person name="Haridas S."/>
            <person name="Albert R."/>
            <person name="Binder M."/>
            <person name="Bloem J."/>
            <person name="Labutti K."/>
            <person name="Salamov A."/>
            <person name="Andreopoulos B."/>
            <person name="Baker S."/>
            <person name="Barry K."/>
            <person name="Bills G."/>
            <person name="Bluhm B."/>
            <person name="Cannon C."/>
            <person name="Castanera R."/>
            <person name="Culley D."/>
            <person name="Daum C."/>
            <person name="Ezra D."/>
            <person name="Gonzalez J."/>
            <person name="Henrissat B."/>
            <person name="Kuo A."/>
            <person name="Liang C."/>
            <person name="Lipzen A."/>
            <person name="Lutzoni F."/>
            <person name="Magnuson J."/>
            <person name="Mondo S."/>
            <person name="Nolan M."/>
            <person name="Ohm R."/>
            <person name="Pangilinan J."/>
            <person name="Park H.-J."/>
            <person name="Ramirez L."/>
            <person name="Alfaro M."/>
            <person name="Sun H."/>
            <person name="Tritt A."/>
            <person name="Yoshinaga Y."/>
            <person name="Zwiers L.-H."/>
            <person name="Turgeon B."/>
            <person name="Goodwin S."/>
            <person name="Spatafora J."/>
            <person name="Crous P."/>
            <person name="Grigoriev I."/>
        </authorList>
    </citation>
    <scope>NUCLEOTIDE SEQUENCE</scope>
    <source>
        <strain evidence="16">CBS 115976</strain>
    </source>
</reference>
<proteinExistence type="inferred from homology"/>
<evidence type="ECO:0000256" key="6">
    <source>
        <dbReference type="ARBA" id="ARBA00022989"/>
    </source>
</evidence>
<evidence type="ECO:0000313" key="16">
    <source>
        <dbReference type="EMBL" id="KAF2665690.1"/>
    </source>
</evidence>
<keyword evidence="6 13" id="KW-1133">Transmembrane helix</keyword>
<evidence type="ECO:0000256" key="1">
    <source>
        <dbReference type="ARBA" id="ARBA00004141"/>
    </source>
</evidence>
<keyword evidence="12" id="KW-0413">Isomerase</keyword>
<dbReference type="GO" id="GO:0004769">
    <property type="term" value="F:steroid Delta-isomerase activity"/>
    <property type="evidence" value="ECO:0007669"/>
    <property type="project" value="TreeGrafter"/>
</dbReference>
<dbReference type="GO" id="GO:0016020">
    <property type="term" value="C:membrane"/>
    <property type="evidence" value="ECO:0007669"/>
    <property type="project" value="UniProtKB-SubCell"/>
</dbReference>
<evidence type="ECO:0000256" key="2">
    <source>
        <dbReference type="ARBA" id="ARBA00008337"/>
    </source>
</evidence>
<keyword evidence="9 13" id="KW-0472">Membrane</keyword>
<evidence type="ECO:0000256" key="4">
    <source>
        <dbReference type="ARBA" id="ARBA00022692"/>
    </source>
</evidence>
<dbReference type="AlphaFoldDB" id="A0A6A6U1A2"/>
<feature type="transmembrane region" description="Helical" evidence="14">
    <location>
        <begin position="24"/>
        <end position="47"/>
    </location>
</feature>
<evidence type="ECO:0000256" key="3">
    <source>
        <dbReference type="ARBA" id="ARBA00022516"/>
    </source>
</evidence>
<dbReference type="PANTHER" id="PTHR14207">
    <property type="entry name" value="STEROL ISOMERASE"/>
    <property type="match status" value="1"/>
</dbReference>
<keyword evidence="3" id="KW-0444">Lipid biosynthesis</keyword>
<feature type="transmembrane region" description="Helical" evidence="14">
    <location>
        <begin position="142"/>
        <end position="162"/>
    </location>
</feature>
<dbReference type="PROSITE" id="PS51751">
    <property type="entry name" value="EXPERA"/>
    <property type="match status" value="1"/>
</dbReference>
<keyword evidence="7" id="KW-0756">Sterol biosynthesis</keyword>
<dbReference type="GO" id="GO:0005783">
    <property type="term" value="C:endoplasmic reticulum"/>
    <property type="evidence" value="ECO:0007669"/>
    <property type="project" value="TreeGrafter"/>
</dbReference>
<sequence>MSSHPYYPPDIALPNYVPNDKHPLLLIAVLALWAVSIISSAWWIIGFLQPTLSVRDRRISVWFVMCGILHIGFEGYYVCNARTITSQQTIWAQLWKEYSLSDSRYLLVDYKVICLEAITVLFWGPLSLLTAYWTVKHDTRRLLLQTVVCIAHIYGCTLYYATSLVELVVDGRLYSRPEPLYFWGYFVGMNAPFIIIPGYLLYLAFEETVTESRRVSITKYT</sequence>
<dbReference type="InterPro" id="IPR007905">
    <property type="entry name" value="EBP"/>
</dbReference>
<evidence type="ECO:0000256" key="12">
    <source>
        <dbReference type="ARBA" id="ARBA00023235"/>
    </source>
</evidence>
<feature type="transmembrane region" description="Helical" evidence="14">
    <location>
        <begin position="59"/>
        <end position="78"/>
    </location>
</feature>
<dbReference type="GO" id="GO:0047750">
    <property type="term" value="F:cholestenol delta-isomerase activity"/>
    <property type="evidence" value="ECO:0007669"/>
    <property type="project" value="InterPro"/>
</dbReference>
<name>A0A6A6U1A2_9PEZI</name>
<dbReference type="GO" id="GO:0000247">
    <property type="term" value="F:C-8 sterol isomerase activity"/>
    <property type="evidence" value="ECO:0007669"/>
    <property type="project" value="TreeGrafter"/>
</dbReference>
<feature type="transmembrane region" description="Helical" evidence="14">
    <location>
        <begin position="182"/>
        <end position="205"/>
    </location>
</feature>
<keyword evidence="10" id="KW-1207">Sterol metabolism</keyword>
<comment type="subcellular location">
    <subcellularLocation>
        <location evidence="1">Membrane</location>
        <topology evidence="1">Multi-pass membrane protein</topology>
    </subcellularLocation>
</comment>
<evidence type="ECO:0000256" key="7">
    <source>
        <dbReference type="ARBA" id="ARBA00023011"/>
    </source>
</evidence>
<feature type="transmembrane region" description="Helical" evidence="14">
    <location>
        <begin position="110"/>
        <end position="135"/>
    </location>
</feature>
<dbReference type="OrthoDB" id="58557at2759"/>
<evidence type="ECO:0000313" key="17">
    <source>
        <dbReference type="Proteomes" id="UP000799302"/>
    </source>
</evidence>
<dbReference type="Pfam" id="PF05241">
    <property type="entry name" value="EBP"/>
    <property type="match status" value="1"/>
</dbReference>
<keyword evidence="8" id="KW-0443">Lipid metabolism</keyword>